<dbReference type="EMBL" id="FNUV01000002">
    <property type="protein sequence ID" value="SEF63353.1"/>
    <property type="molecule type" value="Genomic_DNA"/>
</dbReference>
<dbReference type="InterPro" id="IPR012944">
    <property type="entry name" value="SusD_RagB_dom"/>
</dbReference>
<evidence type="ECO:0000256" key="1">
    <source>
        <dbReference type="ARBA" id="ARBA00004442"/>
    </source>
</evidence>
<dbReference type="Gene3D" id="1.25.40.390">
    <property type="match status" value="1"/>
</dbReference>
<protein>
    <submittedName>
        <fullName evidence="9">Starch-binding associating with outer membrane</fullName>
    </submittedName>
</protein>
<evidence type="ECO:0000256" key="5">
    <source>
        <dbReference type="ARBA" id="ARBA00023237"/>
    </source>
</evidence>
<dbReference type="Pfam" id="PF07980">
    <property type="entry name" value="SusD_RagB"/>
    <property type="match status" value="1"/>
</dbReference>
<comment type="subcellular location">
    <subcellularLocation>
        <location evidence="1">Cell outer membrane</location>
    </subcellularLocation>
</comment>
<reference evidence="9 10" key="1">
    <citation type="submission" date="2016-10" db="EMBL/GenBank/DDBJ databases">
        <authorList>
            <person name="de Groot N.N."/>
        </authorList>
    </citation>
    <scope>NUCLEOTIDE SEQUENCE [LARGE SCALE GENOMIC DNA]</scope>
    <source>
        <strain evidence="9 10">AR32</strain>
    </source>
</reference>
<proteinExistence type="inferred from homology"/>
<evidence type="ECO:0000256" key="6">
    <source>
        <dbReference type="SAM" id="SignalP"/>
    </source>
</evidence>
<dbReference type="PROSITE" id="PS51257">
    <property type="entry name" value="PROKAR_LIPOPROTEIN"/>
    <property type="match status" value="1"/>
</dbReference>
<dbReference type="SUPFAM" id="SSF48452">
    <property type="entry name" value="TPR-like"/>
    <property type="match status" value="1"/>
</dbReference>
<keyword evidence="4" id="KW-0472">Membrane</keyword>
<evidence type="ECO:0000256" key="2">
    <source>
        <dbReference type="ARBA" id="ARBA00006275"/>
    </source>
</evidence>
<comment type="similarity">
    <text evidence="2">Belongs to the SusD family.</text>
</comment>
<feature type="domain" description="SusD-like N-terminal" evidence="8">
    <location>
        <begin position="87"/>
        <end position="226"/>
    </location>
</feature>
<dbReference type="AlphaFoldDB" id="A0A1H5TKQ8"/>
<dbReference type="RefSeq" id="WP_103915371.1">
    <property type="nucleotide sequence ID" value="NZ_FNUV01000002.1"/>
</dbReference>
<evidence type="ECO:0000313" key="9">
    <source>
        <dbReference type="EMBL" id="SEF63353.1"/>
    </source>
</evidence>
<dbReference type="InterPro" id="IPR033985">
    <property type="entry name" value="SusD-like_N"/>
</dbReference>
<dbReference type="Pfam" id="PF14322">
    <property type="entry name" value="SusD-like_3"/>
    <property type="match status" value="1"/>
</dbReference>
<dbReference type="InterPro" id="IPR011990">
    <property type="entry name" value="TPR-like_helical_dom_sf"/>
</dbReference>
<evidence type="ECO:0000256" key="3">
    <source>
        <dbReference type="ARBA" id="ARBA00022729"/>
    </source>
</evidence>
<evidence type="ECO:0000259" key="7">
    <source>
        <dbReference type="Pfam" id="PF07980"/>
    </source>
</evidence>
<feature type="chain" id="PRO_5009285170" evidence="6">
    <location>
        <begin position="19"/>
        <end position="633"/>
    </location>
</feature>
<keyword evidence="5" id="KW-0998">Cell outer membrane</keyword>
<name>A0A1H5TKQ8_XYLRU</name>
<feature type="signal peptide" evidence="6">
    <location>
        <begin position="1"/>
        <end position="18"/>
    </location>
</feature>
<evidence type="ECO:0000259" key="8">
    <source>
        <dbReference type="Pfam" id="PF14322"/>
    </source>
</evidence>
<organism evidence="9 10">
    <name type="scientific">Xylanibacter ruminicola</name>
    <name type="common">Prevotella ruminicola</name>
    <dbReference type="NCBI Taxonomy" id="839"/>
    <lineage>
        <taxon>Bacteria</taxon>
        <taxon>Pseudomonadati</taxon>
        <taxon>Bacteroidota</taxon>
        <taxon>Bacteroidia</taxon>
        <taxon>Bacteroidales</taxon>
        <taxon>Prevotellaceae</taxon>
        <taxon>Xylanibacter</taxon>
    </lineage>
</organism>
<feature type="domain" description="RagB/SusD" evidence="7">
    <location>
        <begin position="475"/>
        <end position="620"/>
    </location>
</feature>
<keyword evidence="3 6" id="KW-0732">Signal</keyword>
<evidence type="ECO:0000313" key="10">
    <source>
        <dbReference type="Proteomes" id="UP000236735"/>
    </source>
</evidence>
<sequence>MKKYILSSLAVLSAGVFTSCNDMLDTDPRPTEMTQATFPGKPGDVEAEIAGIYSIMNTMGGGDSDNQNIFFWWEVMSDNCYGSGGLQDNKVKSLHHLVQMSSNQYETPFLLLYGGIARANNTIETIDNVPWTDKEKAQRDQLLGEAYFMRGLYTLWLTQLYGDVPLITSTTITEEMQQQVSADEVIYPQILSDFTSGKNLMSTTAGYGDGHANKFAAEAFLARAYMFWAGFYKKVSDLSTGDATINLVEQEGCQGGSLSKADVVNALKDIIATGGYKLCEDYRSLWQYSNSLLWDEAHDGEGHAYEFIKDMKRENCFDQPGMGNGNTEEIFQIQFMNASKWGINGTIENGGMYSTSRMYCNYLSTFWGLRVNGNNGNRDYTYPFTQGWGQGTPSCNIWDDWTIAENNGGYSDIRKLGSLIDCENECADYSYVKDDCEESGYGVKKFNSITLDALTGDSPWWDAVTGYSSSSLDNPMQGDHFEDYYLMRYADVLLMASELTGDVQYMNQVQARAGVPLTTTYSLKALQDERRWEFVFEGLRFNDMRRWSGIDSGESSYAAKALQAQAGKLIVCLGDKANKRKMAHMTCSWAKRYADTNGFLAKPQSQINLMNGKLEQNPGWDAASAETQYVTLY</sequence>
<gene>
    <name evidence="9" type="ORF">SAMN05216354_1117</name>
</gene>
<evidence type="ECO:0000256" key="4">
    <source>
        <dbReference type="ARBA" id="ARBA00023136"/>
    </source>
</evidence>
<dbReference type="GO" id="GO:0009279">
    <property type="term" value="C:cell outer membrane"/>
    <property type="evidence" value="ECO:0007669"/>
    <property type="project" value="UniProtKB-SubCell"/>
</dbReference>
<accession>A0A1H5TKQ8</accession>
<dbReference type="Proteomes" id="UP000236735">
    <property type="component" value="Unassembled WGS sequence"/>
</dbReference>